<reference evidence="3 4" key="1">
    <citation type="journal article" date="2017" name="Nature">
        <title>The Apostasia genome and the evolution of orchids.</title>
        <authorList>
            <person name="Zhang G.Q."/>
            <person name="Liu K.W."/>
            <person name="Li Z."/>
            <person name="Lohaus R."/>
            <person name="Hsiao Y.Y."/>
            <person name="Niu S.C."/>
            <person name="Wang J.Y."/>
            <person name="Lin Y.C."/>
            <person name="Xu Q."/>
            <person name="Chen L.J."/>
            <person name="Yoshida K."/>
            <person name="Fujiwara S."/>
            <person name="Wang Z.W."/>
            <person name="Zhang Y.Q."/>
            <person name="Mitsuda N."/>
            <person name="Wang M."/>
            <person name="Liu G.H."/>
            <person name="Pecoraro L."/>
            <person name="Huang H.X."/>
            <person name="Xiao X.J."/>
            <person name="Lin M."/>
            <person name="Wu X.Y."/>
            <person name="Wu W.L."/>
            <person name="Chen Y.Y."/>
            <person name="Chang S.B."/>
            <person name="Sakamoto S."/>
            <person name="Ohme-Takagi M."/>
            <person name="Yagi M."/>
            <person name="Zeng S.J."/>
            <person name="Shen C.Y."/>
            <person name="Yeh C.M."/>
            <person name="Luo Y.B."/>
            <person name="Tsai W.C."/>
            <person name="Van de Peer Y."/>
            <person name="Liu Z.J."/>
        </authorList>
    </citation>
    <scope>NUCLEOTIDE SEQUENCE [LARGE SCALE GENOMIC DNA]</scope>
    <source>
        <strain evidence="4">cv. Shenzhen</strain>
        <tissue evidence="3">Stem</tissue>
    </source>
</reference>
<dbReference type="STRING" id="1088818.A0A2I0BF23"/>
<keyword evidence="1" id="KW-0812">Transmembrane</keyword>
<feature type="transmembrane region" description="Helical" evidence="1">
    <location>
        <begin position="35"/>
        <end position="55"/>
    </location>
</feature>
<dbReference type="InterPro" id="IPR056698">
    <property type="entry name" value="DUF7796"/>
</dbReference>
<keyword evidence="1" id="KW-0472">Membrane</keyword>
<evidence type="ECO:0000313" key="4">
    <source>
        <dbReference type="Proteomes" id="UP000236161"/>
    </source>
</evidence>
<dbReference type="OrthoDB" id="2016723at2759"/>
<sequence length="445" mass="48692">MTTTTTTGATADPHWIPPSCASLDKPGRRISNLDACRIVFLPLAPLLLLFIITIYCYGADPLLSFSPLKSFRLFQPGASDALRSAAKEPEEVSRRLDLGRIAICLVGGARRFELTGPSIVKNLLKEYPNADLFLNSPLDRDAYKFLLLSEAPKIAAVRIFEPRRVPETAAELRVLRSNDSPQGIQGLLQYFNLVEGCLSLISAHERSHNFTYEWIIRTRVDGYWAGPLDPTAFRPSVYLVPPGSRFGGLNDRFGVGDRAASMAALSRLSLIPKLDVAGYRNLNSESAFKAQLVTSKVPAAEMSLPFCVVSDRRYSFPPARFGVPVAAMGSPGPLSGAKCRPCVPACAGKCEAEVGKGVEKTWSWADWADGRLQLCDAAGEWEDGWERIFDRVAGKEAAAVRRRVAELDLAGCEREFEVMKGRAVSWFAPAASEICFRGLNRTGST</sequence>
<name>A0A2I0BF23_9ASPA</name>
<keyword evidence="4" id="KW-1185">Reference proteome</keyword>
<dbReference type="Proteomes" id="UP000236161">
    <property type="component" value="Unassembled WGS sequence"/>
</dbReference>
<dbReference type="AlphaFoldDB" id="A0A2I0BF23"/>
<protein>
    <recommendedName>
        <fullName evidence="2">DUF7796 domain-containing protein</fullName>
    </recommendedName>
</protein>
<accession>A0A2I0BF23</accession>
<organism evidence="3 4">
    <name type="scientific">Apostasia shenzhenica</name>
    <dbReference type="NCBI Taxonomy" id="1088818"/>
    <lineage>
        <taxon>Eukaryota</taxon>
        <taxon>Viridiplantae</taxon>
        <taxon>Streptophyta</taxon>
        <taxon>Embryophyta</taxon>
        <taxon>Tracheophyta</taxon>
        <taxon>Spermatophyta</taxon>
        <taxon>Magnoliopsida</taxon>
        <taxon>Liliopsida</taxon>
        <taxon>Asparagales</taxon>
        <taxon>Orchidaceae</taxon>
        <taxon>Apostasioideae</taxon>
        <taxon>Apostasia</taxon>
    </lineage>
</organism>
<dbReference type="PANTHER" id="PTHR35112">
    <property type="entry name" value="OS08G0360500 PROTEIN"/>
    <property type="match status" value="1"/>
</dbReference>
<proteinExistence type="predicted"/>
<gene>
    <name evidence="3" type="ORF">AXF42_Ash007097</name>
</gene>
<evidence type="ECO:0000256" key="1">
    <source>
        <dbReference type="SAM" id="Phobius"/>
    </source>
</evidence>
<dbReference type="EMBL" id="KZ451886">
    <property type="protein sequence ID" value="PKA66400.1"/>
    <property type="molecule type" value="Genomic_DNA"/>
</dbReference>
<evidence type="ECO:0000259" key="2">
    <source>
        <dbReference type="Pfam" id="PF25072"/>
    </source>
</evidence>
<dbReference type="Pfam" id="PF25072">
    <property type="entry name" value="DUF7796"/>
    <property type="match status" value="1"/>
</dbReference>
<evidence type="ECO:0000313" key="3">
    <source>
        <dbReference type="EMBL" id="PKA66400.1"/>
    </source>
</evidence>
<dbReference type="PANTHER" id="PTHR35112:SF1">
    <property type="entry name" value="RING_FYVE_PHD ZINC FINGER SUPERFAMILY PROTEIN"/>
    <property type="match status" value="1"/>
</dbReference>
<keyword evidence="1" id="KW-1133">Transmembrane helix</keyword>
<feature type="domain" description="DUF7796" evidence="2">
    <location>
        <begin position="99"/>
        <end position="440"/>
    </location>
</feature>